<protein>
    <submittedName>
        <fullName evidence="3 4">Uncharacterized protein</fullName>
    </submittedName>
</protein>
<reference evidence="3 4" key="1">
    <citation type="submission" date="2022-11" db="UniProtKB">
        <authorList>
            <consortium name="WormBaseParasite"/>
        </authorList>
    </citation>
    <scope>IDENTIFICATION</scope>
</reference>
<proteinExistence type="predicted"/>
<accession>A0A914VAA2</accession>
<evidence type="ECO:0000256" key="1">
    <source>
        <dbReference type="SAM" id="SignalP"/>
    </source>
</evidence>
<organism evidence="2 3">
    <name type="scientific">Plectus sambesii</name>
    <dbReference type="NCBI Taxonomy" id="2011161"/>
    <lineage>
        <taxon>Eukaryota</taxon>
        <taxon>Metazoa</taxon>
        <taxon>Ecdysozoa</taxon>
        <taxon>Nematoda</taxon>
        <taxon>Chromadorea</taxon>
        <taxon>Plectida</taxon>
        <taxon>Plectina</taxon>
        <taxon>Plectoidea</taxon>
        <taxon>Plectidae</taxon>
        <taxon>Plectus</taxon>
    </lineage>
</organism>
<feature type="signal peptide" evidence="1">
    <location>
        <begin position="1"/>
        <end position="21"/>
    </location>
</feature>
<feature type="chain" id="PRO_5038275922" evidence="1">
    <location>
        <begin position="22"/>
        <end position="115"/>
    </location>
</feature>
<dbReference type="AlphaFoldDB" id="A0A914VAA2"/>
<dbReference type="WBParaSite" id="PSAMB.scaffold16512size1316.g36942.t1">
    <property type="protein sequence ID" value="PSAMB.scaffold16512size1316.g36942.t1"/>
    <property type="gene ID" value="PSAMB.scaffold16512size1316.g36942"/>
</dbReference>
<evidence type="ECO:0000313" key="4">
    <source>
        <dbReference type="WBParaSite" id="PSAMB.scaffold16512size1316.g36942.t1"/>
    </source>
</evidence>
<dbReference type="WBParaSite" id="PSAMB.scaffold16280size1365.g36868.t1">
    <property type="protein sequence ID" value="PSAMB.scaffold16280size1365.g36868.t1"/>
    <property type="gene ID" value="PSAMB.scaffold16280size1365.g36868"/>
</dbReference>
<dbReference type="Proteomes" id="UP000887566">
    <property type="component" value="Unplaced"/>
</dbReference>
<name>A0A914VAA2_9BILA</name>
<evidence type="ECO:0000313" key="3">
    <source>
        <dbReference type="WBParaSite" id="PSAMB.scaffold16280size1365.g36868.t1"/>
    </source>
</evidence>
<evidence type="ECO:0000313" key="2">
    <source>
        <dbReference type="Proteomes" id="UP000887566"/>
    </source>
</evidence>
<keyword evidence="1" id="KW-0732">Signal</keyword>
<keyword evidence="2" id="KW-1185">Reference proteome</keyword>
<sequence>MTSAKLLVLFGLAAMSAIAQSEYDSKVWPKLPRWLRCGLPRCSEKLPEDVQAELKKIWANYVEGEECTAEREATKKYISTLPEDVKAIVRPKGHHRWCRAPRFIKKLSVELQEKI</sequence>